<proteinExistence type="predicted"/>
<gene>
    <name evidence="2" type="ORF">Q5P01_006629</name>
</gene>
<evidence type="ECO:0000313" key="3">
    <source>
        <dbReference type="Proteomes" id="UP001187415"/>
    </source>
</evidence>
<dbReference type="EMBL" id="JAUPFM010000004">
    <property type="protein sequence ID" value="KAK2853968.1"/>
    <property type="molecule type" value="Genomic_DNA"/>
</dbReference>
<evidence type="ECO:0000313" key="2">
    <source>
        <dbReference type="EMBL" id="KAK2853968.1"/>
    </source>
</evidence>
<organism evidence="2 3">
    <name type="scientific">Channa striata</name>
    <name type="common">Snakehead murrel</name>
    <name type="synonym">Ophicephalus striatus</name>
    <dbReference type="NCBI Taxonomy" id="64152"/>
    <lineage>
        <taxon>Eukaryota</taxon>
        <taxon>Metazoa</taxon>
        <taxon>Chordata</taxon>
        <taxon>Craniata</taxon>
        <taxon>Vertebrata</taxon>
        <taxon>Euteleostomi</taxon>
        <taxon>Actinopterygii</taxon>
        <taxon>Neopterygii</taxon>
        <taxon>Teleostei</taxon>
        <taxon>Neoteleostei</taxon>
        <taxon>Acanthomorphata</taxon>
        <taxon>Anabantaria</taxon>
        <taxon>Anabantiformes</taxon>
        <taxon>Channoidei</taxon>
        <taxon>Channidae</taxon>
        <taxon>Channa</taxon>
    </lineage>
</organism>
<dbReference type="AlphaFoldDB" id="A0AA88SYY1"/>
<dbReference type="Proteomes" id="UP001187415">
    <property type="component" value="Unassembled WGS sequence"/>
</dbReference>
<reference evidence="2" key="1">
    <citation type="submission" date="2023-07" db="EMBL/GenBank/DDBJ databases">
        <title>Chromosome-level Genome Assembly of Striped Snakehead (Channa striata).</title>
        <authorList>
            <person name="Liu H."/>
        </authorList>
    </citation>
    <scope>NUCLEOTIDE SEQUENCE</scope>
    <source>
        <strain evidence="2">Gz</strain>
        <tissue evidence="2">Muscle</tissue>
    </source>
</reference>
<accession>A0AA88SYY1</accession>
<name>A0AA88SYY1_CHASR</name>
<sequence>MPVNALPRRRRRQQRHRRPGVPEPGVAVPQPVPTQGIPDPDEDHAGSGSLSDGPGEPDPGRQLCGSGSHHIAQSPALVSLLGWFLCASLWTDRSGVMEEASLSCGECPLNASIRALTCQL</sequence>
<evidence type="ECO:0000256" key="1">
    <source>
        <dbReference type="SAM" id="MobiDB-lite"/>
    </source>
</evidence>
<keyword evidence="3" id="KW-1185">Reference proteome</keyword>
<protein>
    <submittedName>
        <fullName evidence="2">Uncharacterized protein</fullName>
    </submittedName>
</protein>
<feature type="region of interest" description="Disordered" evidence="1">
    <location>
        <begin position="1"/>
        <end position="68"/>
    </location>
</feature>
<comment type="caution">
    <text evidence="2">The sequence shown here is derived from an EMBL/GenBank/DDBJ whole genome shotgun (WGS) entry which is preliminary data.</text>
</comment>
<feature type="compositionally biased region" description="Basic residues" evidence="1">
    <location>
        <begin position="7"/>
        <end position="19"/>
    </location>
</feature>